<dbReference type="Proteomes" id="UP000596661">
    <property type="component" value="Chromosome 8"/>
</dbReference>
<keyword evidence="2" id="KW-1185">Reference proteome</keyword>
<sequence length="136" mass="15295">MARNRCYREGVREPPEVIFKKILHSVSSHAPKLCVDPPLLVPCISPPVDLGSGNRVNVFVDAAVRVSFNYYVVLVLDCRERLSRPTQVFNFLSCNSSCSICWVSRVNIEAAHKLAAWAASQRFSGFFNLEFVYSVL</sequence>
<reference evidence="1" key="2">
    <citation type="submission" date="2021-03" db="UniProtKB">
        <authorList>
            <consortium name="EnsemblPlants"/>
        </authorList>
    </citation>
    <scope>IDENTIFICATION</scope>
</reference>
<dbReference type="Gramene" id="evm.model.08.1242">
    <property type="protein sequence ID" value="cds.evm.model.08.1242"/>
    <property type="gene ID" value="evm.TU.08.1242"/>
</dbReference>
<organism evidence="1 2">
    <name type="scientific">Cannabis sativa</name>
    <name type="common">Hemp</name>
    <name type="synonym">Marijuana</name>
    <dbReference type="NCBI Taxonomy" id="3483"/>
    <lineage>
        <taxon>Eukaryota</taxon>
        <taxon>Viridiplantae</taxon>
        <taxon>Streptophyta</taxon>
        <taxon>Embryophyta</taxon>
        <taxon>Tracheophyta</taxon>
        <taxon>Spermatophyta</taxon>
        <taxon>Magnoliopsida</taxon>
        <taxon>eudicotyledons</taxon>
        <taxon>Gunneridae</taxon>
        <taxon>Pentapetalae</taxon>
        <taxon>rosids</taxon>
        <taxon>fabids</taxon>
        <taxon>Rosales</taxon>
        <taxon>Cannabaceae</taxon>
        <taxon>Cannabis</taxon>
    </lineage>
</organism>
<accession>A0A803Q825</accession>
<evidence type="ECO:0000313" key="1">
    <source>
        <dbReference type="EnsemblPlants" id="cds.evm.model.08.1242"/>
    </source>
</evidence>
<dbReference type="AlphaFoldDB" id="A0A803Q825"/>
<protein>
    <submittedName>
        <fullName evidence="1">Uncharacterized protein</fullName>
    </submittedName>
</protein>
<reference evidence="1" key="1">
    <citation type="submission" date="2018-11" db="EMBL/GenBank/DDBJ databases">
        <authorList>
            <person name="Grassa J C."/>
        </authorList>
    </citation>
    <scope>NUCLEOTIDE SEQUENCE [LARGE SCALE GENOMIC DNA]</scope>
</reference>
<dbReference type="EnsemblPlants" id="evm.model.08.1242">
    <property type="protein sequence ID" value="cds.evm.model.08.1242"/>
    <property type="gene ID" value="evm.TU.08.1242"/>
</dbReference>
<dbReference type="EMBL" id="UZAU01000706">
    <property type="status" value="NOT_ANNOTATED_CDS"/>
    <property type="molecule type" value="Genomic_DNA"/>
</dbReference>
<evidence type="ECO:0000313" key="2">
    <source>
        <dbReference type="Proteomes" id="UP000596661"/>
    </source>
</evidence>
<proteinExistence type="predicted"/>
<name>A0A803Q825_CANSA</name>